<dbReference type="SUPFAM" id="SSF46894">
    <property type="entry name" value="C-terminal effector domain of the bipartite response regulators"/>
    <property type="match status" value="1"/>
</dbReference>
<dbReference type="Pfam" id="PF03704">
    <property type="entry name" value="BTAD"/>
    <property type="match status" value="1"/>
</dbReference>
<dbReference type="PANTHER" id="PTHR35807">
    <property type="entry name" value="TRANSCRIPTIONAL REGULATOR REDD-RELATED"/>
    <property type="match status" value="1"/>
</dbReference>
<feature type="domain" description="OmpR/PhoB-type" evidence="5">
    <location>
        <begin position="63"/>
        <end position="134"/>
    </location>
</feature>
<evidence type="ECO:0000313" key="8">
    <source>
        <dbReference type="Proteomes" id="UP001500326"/>
    </source>
</evidence>
<dbReference type="InterPro" id="IPR051677">
    <property type="entry name" value="AfsR-DnrI-RedD_regulator"/>
</dbReference>
<dbReference type="PANTHER" id="PTHR35807:SF1">
    <property type="entry name" value="TRANSCRIPTIONAL REGULATOR REDD"/>
    <property type="match status" value="1"/>
</dbReference>
<dbReference type="InterPro" id="IPR027417">
    <property type="entry name" value="P-loop_NTPase"/>
</dbReference>
<evidence type="ECO:0000256" key="1">
    <source>
        <dbReference type="ARBA" id="ARBA00005820"/>
    </source>
</evidence>
<keyword evidence="8" id="KW-1185">Reference proteome</keyword>
<gene>
    <name evidence="7" type="ORF">GCM10009777_28770</name>
</gene>
<dbReference type="InterPro" id="IPR001867">
    <property type="entry name" value="OmpR/PhoB-type_DNA-bd"/>
</dbReference>
<dbReference type="Gene3D" id="1.10.10.10">
    <property type="entry name" value="Winged helix-like DNA-binding domain superfamily/Winged helix DNA-binding domain"/>
    <property type="match status" value="1"/>
</dbReference>
<evidence type="ECO:0000259" key="6">
    <source>
        <dbReference type="SMART" id="SM01043"/>
    </source>
</evidence>
<dbReference type="SMART" id="SM00862">
    <property type="entry name" value="Trans_reg_C"/>
    <property type="match status" value="1"/>
</dbReference>
<name>A0ABP5E7X1_9MICO</name>
<dbReference type="Gene3D" id="2.130.10.10">
    <property type="entry name" value="YVTN repeat-like/Quinoprotein amine dehydrogenase"/>
    <property type="match status" value="2"/>
</dbReference>
<evidence type="ECO:0000256" key="3">
    <source>
        <dbReference type="ARBA" id="ARBA00023125"/>
    </source>
</evidence>
<dbReference type="SUPFAM" id="SSF50969">
    <property type="entry name" value="YVTN repeat-like/Quinoprotein amine dehydrogenase"/>
    <property type="match status" value="1"/>
</dbReference>
<evidence type="ECO:0000256" key="2">
    <source>
        <dbReference type="ARBA" id="ARBA00023015"/>
    </source>
</evidence>
<dbReference type="Pfam" id="PF20703">
    <property type="entry name" value="nSTAND1"/>
    <property type="match status" value="1"/>
</dbReference>
<organism evidence="7 8">
    <name type="scientific">Microbacterium pumilum</name>
    <dbReference type="NCBI Taxonomy" id="344165"/>
    <lineage>
        <taxon>Bacteria</taxon>
        <taxon>Bacillati</taxon>
        <taxon>Actinomycetota</taxon>
        <taxon>Actinomycetes</taxon>
        <taxon>Micrococcales</taxon>
        <taxon>Microbacteriaceae</taxon>
        <taxon>Microbacterium</taxon>
    </lineage>
</organism>
<reference evidence="8" key="1">
    <citation type="journal article" date="2019" name="Int. J. Syst. Evol. Microbiol.">
        <title>The Global Catalogue of Microorganisms (GCM) 10K type strain sequencing project: providing services to taxonomists for standard genome sequencing and annotation.</title>
        <authorList>
            <consortium name="The Broad Institute Genomics Platform"/>
            <consortium name="The Broad Institute Genome Sequencing Center for Infectious Disease"/>
            <person name="Wu L."/>
            <person name="Ma J."/>
        </authorList>
    </citation>
    <scope>NUCLEOTIDE SEQUENCE [LARGE SCALE GENOMIC DNA]</scope>
    <source>
        <strain evidence="8">JCM 14902</strain>
    </source>
</reference>
<evidence type="ECO:0008006" key="9">
    <source>
        <dbReference type="Google" id="ProtNLM"/>
    </source>
</evidence>
<evidence type="ECO:0000313" key="7">
    <source>
        <dbReference type="EMBL" id="GAA1991603.1"/>
    </source>
</evidence>
<dbReference type="InterPro" id="IPR011044">
    <property type="entry name" value="Quino_amine_DH_bsu"/>
</dbReference>
<sequence>MVCSLFSRCSIAPVPSGFAEAVLVDSGFGTHPVLANGCRIDDRDTRLHTSDMTVRVLGPLDTGVDEQLSPRERAILCALIVRAGSSVSSDELAEAYWGEAPPRTWPQQVKTSVARIRGRIGREAVLTRGSYYVLGIDPISIDAFEFERLVSQARKHGLHGDHDRAIDAYRRALGLWRGRAFPELPDWAPAREESDRLAGIRRSAEEELLEARLNIGAHREIIAEAERAVRAEPLREDRWAILALANYRSGRQSDALAAIRSARERLADEVGIELSPRLRQLETAMLRQDADLEPAPVLRLPDARCPYRGLAPFGPDDADALFGRREEIDAVLSRIRPGAIVTVVGASGSGKSSLVLAGVVPREHESGKRCEILLGGPSLVPSLRVAVHHLAIPGIIVVDQAEAIFQLDETDVEAAGALIGEALRVGSAIVLTLRSDFLDRAIALPHIGSEVARGLYALGPLSEEGLRQAVTEPAARAGLRLDPGLVELILRDAGDRRSTLPHVSHALVETWVRREGSTLTVDGYEGSGGIAGAIAQSAETMYQSMREADAVACRALMLRLIQRDVDSRSIRRTAQLAPLLADDQRRRALEQLIAARLLTSDGETVVVAHEAVATAWPRLDGWLEEDAEGARLVTTVATAAELWNGSGRRIEDLLRGARLQAAMDWRDQSQPDLTAVEREFLDASAERERDETRELAERAARERRSNGRLRWAIAGAGVLLITAIVAGGLAAIRGEEAQAAAEDARVEALVATSLNLLDNDRETAALLAAEAFRRWPDDARIRSALWGVVTSVGGLAAAHHDPDAYLPVVDMIPGTTTALRVQSSEYGLRPTVDVIDIDTGEVARELDVVLPEVPPGAWSEVAVSPNGAVAAIQSAVLDPSSDECCRKQLTILNIRDGRTLPGTNVVRTQMATAMAFDEQGRHLYIGQPITGDVMRVDVTTGEVRESTAGVFDMPGDSQGSGVALIDGGLVAVSGGDQIRIFDGETVALTRTIPLAGNLASGDIVADGHGGLVATGLAGTVRIDLASGAILWRRLVKSEAQCGTLHLATETTVACGSYLGVALLDLATGETTNARTLQLNRPPYLATIDDESILVSIETPAVWMRWRIDGGGAGADIIANGRELIDGPEQGGSLVVTRPRDGGPMRLWDFERDLPVGGESDRIALLGSGIAARFDESGRPHLERIATEERIPLRIPGLPKSFDVVPGGWARPAFAVWDAGIVAFDPATGEPLGHRLAIPADEFEVWAVSETRDGQGALVTYEVGGRTETALFDIANGALLVGGLRGLEASQVLDNDLVIGVSESQARLYDITTLKPISSLARAIGGGQKISVSADGRTLLNVGWNNALTLYDLTTGVALGSPLRSEMTSLELSGGVRVGFRVGGFLTADGETLLERVADGIRMWDLRPDEQALSACTLAGRELTEEEWATYFPGEERVATCAALESSAAEE</sequence>
<dbReference type="InterPro" id="IPR011990">
    <property type="entry name" value="TPR-like_helical_dom_sf"/>
</dbReference>
<keyword evidence="4" id="KW-0804">Transcription</keyword>
<dbReference type="SMART" id="SM01043">
    <property type="entry name" value="BTAD"/>
    <property type="match status" value="1"/>
</dbReference>
<protein>
    <recommendedName>
        <fullName evidence="9">OmpR/PhoB-type domain-containing protein</fullName>
    </recommendedName>
</protein>
<dbReference type="CDD" id="cd15831">
    <property type="entry name" value="BTAD"/>
    <property type="match status" value="1"/>
</dbReference>
<dbReference type="SUPFAM" id="SSF69322">
    <property type="entry name" value="Tricorn protease domain 2"/>
    <property type="match status" value="1"/>
</dbReference>
<dbReference type="InterPro" id="IPR005158">
    <property type="entry name" value="BTAD"/>
</dbReference>
<dbReference type="InterPro" id="IPR016032">
    <property type="entry name" value="Sig_transdc_resp-reg_C-effctor"/>
</dbReference>
<proteinExistence type="inferred from homology"/>
<dbReference type="EMBL" id="BAAAOH010000001">
    <property type="protein sequence ID" value="GAA1991603.1"/>
    <property type="molecule type" value="Genomic_DNA"/>
</dbReference>
<keyword evidence="2" id="KW-0805">Transcription regulation</keyword>
<keyword evidence="3" id="KW-0238">DNA-binding</keyword>
<dbReference type="InterPro" id="IPR015943">
    <property type="entry name" value="WD40/YVTN_repeat-like_dom_sf"/>
</dbReference>
<dbReference type="SUPFAM" id="SSF48452">
    <property type="entry name" value="TPR-like"/>
    <property type="match status" value="1"/>
</dbReference>
<dbReference type="InterPro" id="IPR049052">
    <property type="entry name" value="nSTAND1"/>
</dbReference>
<dbReference type="Gene3D" id="1.25.40.10">
    <property type="entry name" value="Tetratricopeptide repeat domain"/>
    <property type="match status" value="1"/>
</dbReference>
<dbReference type="InterPro" id="IPR036388">
    <property type="entry name" value="WH-like_DNA-bd_sf"/>
</dbReference>
<feature type="domain" description="Bacterial transcriptional activator" evidence="6">
    <location>
        <begin position="141"/>
        <end position="286"/>
    </location>
</feature>
<dbReference type="Proteomes" id="UP001500326">
    <property type="component" value="Unassembled WGS sequence"/>
</dbReference>
<comment type="similarity">
    <text evidence="1">Belongs to the AfsR/DnrI/RedD regulatory family.</text>
</comment>
<comment type="caution">
    <text evidence="7">The sequence shown here is derived from an EMBL/GenBank/DDBJ whole genome shotgun (WGS) entry which is preliminary data.</text>
</comment>
<accession>A0ABP5E7X1</accession>
<evidence type="ECO:0000256" key="4">
    <source>
        <dbReference type="ARBA" id="ARBA00023163"/>
    </source>
</evidence>
<evidence type="ECO:0000259" key="5">
    <source>
        <dbReference type="SMART" id="SM00862"/>
    </source>
</evidence>
<dbReference type="SUPFAM" id="SSF52540">
    <property type="entry name" value="P-loop containing nucleoside triphosphate hydrolases"/>
    <property type="match status" value="1"/>
</dbReference>